<dbReference type="GO" id="GO:0045944">
    <property type="term" value="P:positive regulation of transcription by RNA polymerase II"/>
    <property type="evidence" value="ECO:0007669"/>
    <property type="project" value="UniProtKB-ARBA"/>
</dbReference>
<evidence type="ECO:0000313" key="2">
    <source>
        <dbReference type="Proteomes" id="UP000670092"/>
    </source>
</evidence>
<dbReference type="VEuPathDB" id="FungiDB:I7I52_05508"/>
<dbReference type="GO" id="GO:0046983">
    <property type="term" value="F:protein dimerization activity"/>
    <property type="evidence" value="ECO:0007669"/>
    <property type="project" value="InterPro"/>
</dbReference>
<comment type="caution">
    <text evidence="1">The sequence shown here is derived from an EMBL/GenBank/DDBJ whole genome shotgun (WGS) entry which is preliminary data.</text>
</comment>
<protein>
    <recommendedName>
        <fullName evidence="3">MADS-box domain-containing protein</fullName>
    </recommendedName>
</protein>
<dbReference type="InterPro" id="IPR036879">
    <property type="entry name" value="TF_MADSbox_sf"/>
</dbReference>
<reference evidence="1 2" key="1">
    <citation type="submission" date="2021-01" db="EMBL/GenBank/DDBJ databases">
        <title>Chromosome-level genome assembly of a human fungal pathogen reveals clustering of transcriptionally co-regulated genes.</title>
        <authorList>
            <person name="Voorhies M."/>
            <person name="Cohen S."/>
            <person name="Shea T.P."/>
            <person name="Petrus S."/>
            <person name="Munoz J.F."/>
            <person name="Poplawski S."/>
            <person name="Goldman W.E."/>
            <person name="Michael T."/>
            <person name="Cuomo C.A."/>
            <person name="Sil A."/>
            <person name="Beyhan S."/>
        </authorList>
    </citation>
    <scope>NUCLEOTIDE SEQUENCE [LARGE SCALE GENOMIC DNA]</scope>
    <source>
        <strain evidence="1 2">G184AR</strain>
    </source>
</reference>
<dbReference type="Proteomes" id="UP000670092">
    <property type="component" value="Unassembled WGS sequence"/>
</dbReference>
<organism evidence="1 2">
    <name type="scientific">Ajellomyces capsulatus</name>
    <name type="common">Darling's disease fungus</name>
    <name type="synonym">Histoplasma capsulatum</name>
    <dbReference type="NCBI Taxonomy" id="5037"/>
    <lineage>
        <taxon>Eukaryota</taxon>
        <taxon>Fungi</taxon>
        <taxon>Dikarya</taxon>
        <taxon>Ascomycota</taxon>
        <taxon>Pezizomycotina</taxon>
        <taxon>Eurotiomycetes</taxon>
        <taxon>Eurotiomycetidae</taxon>
        <taxon>Onygenales</taxon>
        <taxon>Ajellomycetaceae</taxon>
        <taxon>Histoplasma</taxon>
    </lineage>
</organism>
<proteinExistence type="predicted"/>
<name>A0A8H7YKG5_AJECA</name>
<dbReference type="AlphaFoldDB" id="A0A8H7YKG5"/>
<gene>
    <name evidence="1" type="ORF">I7I52_05508</name>
</gene>
<dbReference type="OrthoDB" id="4241871at2759"/>
<sequence length="165" mass="19108">MYCGLWENFLKTLFVYQATSLKTHWPTFQDMTKVAKRLLKNGRNRDALPKRRRTIFRKLRKLAVDFNLNVFLLLSDPEGDTFCFKPDTSYPPQETLETVPKTTHTYDDFEMLVPSKDDVDNEGAKEMKSDQPSMFMPPAFAISQHVPYSPVESLGNSLQSCHHNE</sequence>
<evidence type="ECO:0008006" key="3">
    <source>
        <dbReference type="Google" id="ProtNLM"/>
    </source>
</evidence>
<dbReference type="SUPFAM" id="SSF55455">
    <property type="entry name" value="SRF-like"/>
    <property type="match status" value="1"/>
</dbReference>
<dbReference type="EMBL" id="JAEVHI010000004">
    <property type="protein sequence ID" value="KAG5294009.1"/>
    <property type="molecule type" value="Genomic_DNA"/>
</dbReference>
<evidence type="ECO:0000313" key="1">
    <source>
        <dbReference type="EMBL" id="KAG5294009.1"/>
    </source>
</evidence>
<accession>A0A8H7YKG5</accession>
<dbReference type="GO" id="GO:0003677">
    <property type="term" value="F:DNA binding"/>
    <property type="evidence" value="ECO:0007669"/>
    <property type="project" value="InterPro"/>
</dbReference>